<dbReference type="PATRIC" id="fig|1675527.3.peg.1897"/>
<proteinExistence type="predicted"/>
<accession>A0A0J9E1R8</accession>
<evidence type="ECO:0000313" key="1">
    <source>
        <dbReference type="EMBL" id="KMW56846.1"/>
    </source>
</evidence>
<keyword evidence="2" id="KW-1185">Reference proteome</keyword>
<dbReference type="STRING" id="1675527.AIOL_001803"/>
<dbReference type="AlphaFoldDB" id="A0A0J9E1R8"/>
<reference evidence="1 2" key="1">
    <citation type="submission" date="2015-06" db="EMBL/GenBank/DDBJ databases">
        <title>Draft genome sequence of an Alphaproteobacteria species associated to the Mediterranean sponge Oscarella lobularis.</title>
        <authorList>
            <person name="Jourda C."/>
            <person name="Santini S."/>
            <person name="Claverie J.-M."/>
        </authorList>
    </citation>
    <scope>NUCLEOTIDE SEQUENCE [LARGE SCALE GENOMIC DNA]</scope>
    <source>
        <strain evidence="1">IGS</strain>
    </source>
</reference>
<dbReference type="RefSeq" id="WP_268760198.1">
    <property type="nucleotide sequence ID" value="NZ_LFTY01000002.1"/>
</dbReference>
<gene>
    <name evidence="1" type="ORF">AIOL_001803</name>
</gene>
<comment type="caution">
    <text evidence="1">The sequence shown here is derived from an EMBL/GenBank/DDBJ whole genome shotgun (WGS) entry which is preliminary data.</text>
</comment>
<dbReference type="Proteomes" id="UP000037178">
    <property type="component" value="Unassembled WGS sequence"/>
</dbReference>
<protein>
    <submittedName>
        <fullName evidence="1">Uncharacterized protein</fullName>
    </submittedName>
</protein>
<sequence length="41" mass="4471">MFDEIDNHLNARGFRLAVLGLDGVQGNALYIKQPRLGADGD</sequence>
<name>A0A0J9E1R8_9RHOB</name>
<organism evidence="1 2">
    <name type="scientific">Candidatus Rhodobacter oscarellae</name>
    <dbReference type="NCBI Taxonomy" id="1675527"/>
    <lineage>
        <taxon>Bacteria</taxon>
        <taxon>Pseudomonadati</taxon>
        <taxon>Pseudomonadota</taxon>
        <taxon>Alphaproteobacteria</taxon>
        <taxon>Rhodobacterales</taxon>
        <taxon>Rhodobacter group</taxon>
        <taxon>Rhodobacter</taxon>
    </lineage>
</organism>
<dbReference type="EMBL" id="LFTY01000002">
    <property type="protein sequence ID" value="KMW56846.1"/>
    <property type="molecule type" value="Genomic_DNA"/>
</dbReference>
<evidence type="ECO:0000313" key="2">
    <source>
        <dbReference type="Proteomes" id="UP000037178"/>
    </source>
</evidence>